<dbReference type="Proteomes" id="UP000260721">
    <property type="component" value="Unassembled WGS sequence"/>
</dbReference>
<name>A0A3E3DZS8_9FIRM</name>
<dbReference type="InterPro" id="IPR007119">
    <property type="entry name" value="Phage_tail_spike_N"/>
</dbReference>
<evidence type="ECO:0000313" key="2">
    <source>
        <dbReference type="Proteomes" id="UP000260721"/>
    </source>
</evidence>
<dbReference type="NCBIfam" id="TIGR01665">
    <property type="entry name" value="put_anti_recept"/>
    <property type="match status" value="1"/>
</dbReference>
<dbReference type="AlphaFoldDB" id="A0A3E3DZS8"/>
<organism evidence="1 2">
    <name type="scientific">Faecalicoccus pleomorphus</name>
    <dbReference type="NCBI Taxonomy" id="1323"/>
    <lineage>
        <taxon>Bacteria</taxon>
        <taxon>Bacillati</taxon>
        <taxon>Bacillota</taxon>
        <taxon>Erysipelotrichia</taxon>
        <taxon>Erysipelotrichales</taxon>
        <taxon>Erysipelotrichaceae</taxon>
        <taxon>Faecalicoccus</taxon>
    </lineage>
</organism>
<gene>
    <name evidence="1" type="ORF">DXC78_09170</name>
</gene>
<accession>A0A3E3DZS8</accession>
<comment type="caution">
    <text evidence="1">The sequence shown here is derived from an EMBL/GenBank/DDBJ whole genome shotgun (WGS) entry which is preliminary data.</text>
</comment>
<evidence type="ECO:0000313" key="1">
    <source>
        <dbReference type="EMBL" id="RGD74797.1"/>
    </source>
</evidence>
<dbReference type="RefSeq" id="WP_117446741.1">
    <property type="nucleotide sequence ID" value="NZ_JBFBOW010000001.1"/>
</dbReference>
<reference evidence="1 2" key="1">
    <citation type="submission" date="2018-08" db="EMBL/GenBank/DDBJ databases">
        <title>A genome reference for cultivated species of the human gut microbiota.</title>
        <authorList>
            <person name="Zou Y."/>
            <person name="Xue W."/>
            <person name="Luo G."/>
        </authorList>
    </citation>
    <scope>NUCLEOTIDE SEQUENCE [LARGE SCALE GENOMIC DNA]</scope>
    <source>
        <strain evidence="1 2">TF08-11</strain>
    </source>
</reference>
<dbReference type="EMBL" id="QUSK01000021">
    <property type="protein sequence ID" value="RGD74797.1"/>
    <property type="molecule type" value="Genomic_DNA"/>
</dbReference>
<proteinExistence type="predicted"/>
<protein>
    <submittedName>
        <fullName evidence="1">Uncharacterized protein</fullName>
    </submittedName>
</protein>
<sequence>MKQIGVFLHPERSTNDYMLSSNGTVIFHPLSAYVEFKRNSIWYLKIEFPIADLHGKELPNEAIFKVDLTYAKNQFFRMIYKEIDRKKNTYTCYCNHVFFDSQKEVIVFDKRSINTNWSGAINTANTIISECSPKNPYHVYGEINGQITTAYWEDYNLIQCLFGTEDNTLINRWEDDVKQYHPTAMFDNFSCYFGDGTKYPESMKPRNIYFSTSSEIEDDSLTETMENTVTGIIPKAYNGYMLPNHEIVKSSKYDQYKIHRIEFRKYDDIKLKEDASEDEKDTAYDTMDQVYTALREAANKDLALEDVPEKTYKLKPVDLPQYKNQRKIIKPNDYIVLVDEKTGVSETKFYIESYKFDLIKETTDSIEVSELR</sequence>